<evidence type="ECO:0000256" key="7">
    <source>
        <dbReference type="SAM" id="MobiDB-lite"/>
    </source>
</evidence>
<evidence type="ECO:0000256" key="8">
    <source>
        <dbReference type="SAM" id="Phobius"/>
    </source>
</evidence>
<proteinExistence type="inferred from homology"/>
<comment type="subcellular location">
    <subcellularLocation>
        <location evidence="1">Membrane</location>
        <topology evidence="1">Single-pass membrane protein</topology>
    </subcellularLocation>
</comment>
<sequence>MQWEDKESLETTEFYNHRFRNFATMSIVPATLFLVEVILFLSFGQREITVRTTGEITPMQVPVSVQATVSSSILENHLREGQYVRKGDTLLVYHDVANSAQVKVLRDQVARYQRQLAALATLKTGLIENTDVFGQTDDEFGYHQVLQDYLSQRSIYTLEGQQDRTEQASTGEKATQVSALLKQSIQSVNDDISAYNVLLAAIQKGHSYPENAQFGYIYQNFVTDSKGLTGEALDKVRNTYVTQIQQQLTVQQESLRTLRIQQANSSQPNTSALRQQETQAKLQSLQTSQLKSTSDQKNQVSQTLTEIQEKLATLEDQQTDYRVKAPRSGTLHIDGSQLGKKYVPSGNALAEIYPVITDQRMVTITLPVSANETIGVKRGQRVRLRIARNVPTPITLDGIIKAIDIAPTITKNGNFFQVTARAQITSKEASMLRYGIDGDASIIVGKKTYLQYIVDNLVSQ</sequence>
<feature type="compositionally biased region" description="Low complexity" evidence="7">
    <location>
        <begin position="278"/>
        <end position="297"/>
    </location>
</feature>
<feature type="transmembrane region" description="Helical" evidence="8">
    <location>
        <begin position="21"/>
        <end position="43"/>
    </location>
</feature>
<feature type="region of interest" description="Disordered" evidence="7">
    <location>
        <begin position="262"/>
        <end position="297"/>
    </location>
</feature>
<dbReference type="EMBL" id="KI271584">
    <property type="protein sequence ID" value="ERL65891.1"/>
    <property type="molecule type" value="Genomic_DNA"/>
</dbReference>
<dbReference type="Gene3D" id="2.40.30.170">
    <property type="match status" value="1"/>
</dbReference>
<evidence type="ECO:0000256" key="3">
    <source>
        <dbReference type="ARBA" id="ARBA00022448"/>
    </source>
</evidence>
<name>U4TM04_9LACO</name>
<evidence type="ECO:0000256" key="5">
    <source>
        <dbReference type="ARBA" id="ARBA00022989"/>
    </source>
</evidence>
<keyword evidence="4 8" id="KW-0812">Transmembrane</keyword>
<keyword evidence="3" id="KW-0813">Transport</keyword>
<feature type="domain" description="LcnD-like C-terminal" evidence="11">
    <location>
        <begin position="359"/>
        <end position="447"/>
    </location>
</feature>
<feature type="domain" description="LcnD-like barrel-sandwich hybrid" evidence="10">
    <location>
        <begin position="64"/>
        <end position="354"/>
    </location>
</feature>
<organism evidence="12 13">
    <name type="scientific">Schleiferilactobacillus shenzhenensis LY-73</name>
    <dbReference type="NCBI Taxonomy" id="1231336"/>
    <lineage>
        <taxon>Bacteria</taxon>
        <taxon>Bacillati</taxon>
        <taxon>Bacillota</taxon>
        <taxon>Bacilli</taxon>
        <taxon>Lactobacillales</taxon>
        <taxon>Lactobacillaceae</taxon>
        <taxon>Schleiferilactobacillus</taxon>
    </lineage>
</organism>
<dbReference type="InterPro" id="IPR005696">
    <property type="entry name" value="MesE/LcnD"/>
</dbReference>
<evidence type="ECO:0000313" key="12">
    <source>
        <dbReference type="EMBL" id="ERL65891.1"/>
    </source>
</evidence>
<evidence type="ECO:0000259" key="10">
    <source>
        <dbReference type="Pfam" id="PF25935"/>
    </source>
</evidence>
<dbReference type="Pfam" id="PF25935">
    <property type="entry name" value="BSH_LcnD"/>
    <property type="match status" value="1"/>
</dbReference>
<dbReference type="OrthoDB" id="2237368at2"/>
<evidence type="ECO:0000313" key="13">
    <source>
        <dbReference type="Proteomes" id="UP000030647"/>
    </source>
</evidence>
<dbReference type="RefSeq" id="WP_022528834.1">
    <property type="nucleotide sequence ID" value="NZ_KI271584.1"/>
</dbReference>
<dbReference type="Proteomes" id="UP000030647">
    <property type="component" value="Unassembled WGS sequence"/>
</dbReference>
<gene>
    <name evidence="12" type="ORF">L248_1967</name>
</gene>
<reference evidence="13" key="1">
    <citation type="journal article" date="2013" name="Genome Announc.">
        <title>Whole-Genome Sequencing of Lactobacillus shenzhenensis Strain LY-73T.</title>
        <authorList>
            <person name="Lin Z."/>
            <person name="Liu Z."/>
            <person name="Yang R."/>
            <person name="Zou Y."/>
            <person name="Wan D."/>
            <person name="Chen J."/>
            <person name="Guo M."/>
            <person name="Zhao J."/>
            <person name="Fang C."/>
            <person name="Yang R."/>
            <person name="Liu F."/>
        </authorList>
    </citation>
    <scope>NUCLEOTIDE SEQUENCE [LARGE SCALE GENOMIC DNA]</scope>
    <source>
        <strain evidence="13">LY-73</strain>
    </source>
</reference>
<dbReference type="SUPFAM" id="SSF111369">
    <property type="entry name" value="HlyD-like secretion proteins"/>
    <property type="match status" value="1"/>
</dbReference>
<dbReference type="InterPro" id="IPR058794">
    <property type="entry name" value="HB_LcnD"/>
</dbReference>
<evidence type="ECO:0000256" key="6">
    <source>
        <dbReference type="ARBA" id="ARBA00023136"/>
    </source>
</evidence>
<dbReference type="PANTHER" id="PTHR30386:SF26">
    <property type="entry name" value="TRANSPORT PROTEIN COMB"/>
    <property type="match status" value="1"/>
</dbReference>
<evidence type="ECO:0008006" key="14">
    <source>
        <dbReference type="Google" id="ProtNLM"/>
    </source>
</evidence>
<dbReference type="InterPro" id="IPR050739">
    <property type="entry name" value="MFP"/>
</dbReference>
<dbReference type="InterPro" id="IPR058786">
    <property type="entry name" value="BSH_LcnD"/>
</dbReference>
<protein>
    <recommendedName>
        <fullName evidence="14">Bacteriocin secretion accessory protein</fullName>
    </recommendedName>
</protein>
<keyword evidence="13" id="KW-1185">Reference proteome</keyword>
<dbReference type="STRING" id="1231336.L248_1967"/>
<accession>U4TM04</accession>
<dbReference type="Pfam" id="PF25887">
    <property type="entry name" value="HB_LcnD"/>
    <property type="match status" value="1"/>
</dbReference>
<dbReference type="Pfam" id="PF25940">
    <property type="entry name" value="LcnD_C"/>
    <property type="match status" value="1"/>
</dbReference>
<dbReference type="InterPro" id="IPR058795">
    <property type="entry name" value="LcnD_C"/>
</dbReference>
<feature type="compositionally biased region" description="Polar residues" evidence="7">
    <location>
        <begin position="262"/>
        <end position="277"/>
    </location>
</feature>
<dbReference type="eggNOG" id="COG0845">
    <property type="taxonomic scope" value="Bacteria"/>
</dbReference>
<dbReference type="PANTHER" id="PTHR30386">
    <property type="entry name" value="MEMBRANE FUSION SUBUNIT OF EMRAB-TOLC MULTIDRUG EFFLUX PUMP"/>
    <property type="match status" value="1"/>
</dbReference>
<evidence type="ECO:0000259" key="9">
    <source>
        <dbReference type="Pfam" id="PF25887"/>
    </source>
</evidence>
<keyword evidence="6 8" id="KW-0472">Membrane</keyword>
<dbReference type="HOGENOM" id="CLU_047946_0_0_9"/>
<feature type="domain" description="LcnD-like long helical bundle" evidence="9">
    <location>
        <begin position="101"/>
        <end position="314"/>
    </location>
</feature>
<dbReference type="AlphaFoldDB" id="U4TM04"/>
<dbReference type="GO" id="GO:0016020">
    <property type="term" value="C:membrane"/>
    <property type="evidence" value="ECO:0007669"/>
    <property type="project" value="UniProtKB-SubCell"/>
</dbReference>
<comment type="similarity">
    <text evidence="2">Belongs to the membrane fusion protein (MFP) (TC 8.A.1) family.</text>
</comment>
<evidence type="ECO:0000256" key="4">
    <source>
        <dbReference type="ARBA" id="ARBA00022692"/>
    </source>
</evidence>
<evidence type="ECO:0000256" key="2">
    <source>
        <dbReference type="ARBA" id="ARBA00009477"/>
    </source>
</evidence>
<keyword evidence="5 8" id="KW-1133">Transmembrane helix</keyword>
<dbReference type="NCBIfam" id="TIGR01000">
    <property type="entry name" value="bacteriocin_acc"/>
    <property type="match status" value="1"/>
</dbReference>
<evidence type="ECO:0000256" key="1">
    <source>
        <dbReference type="ARBA" id="ARBA00004167"/>
    </source>
</evidence>
<evidence type="ECO:0000259" key="11">
    <source>
        <dbReference type="Pfam" id="PF25940"/>
    </source>
</evidence>